<sequence length="237" mass="26175">MKTSPAEVAEPNDDPRTNLGARLREVRIASGLSLREVSRQIGVSASFVSQLENGKSQPSVTTLYSFAQLFGITLDDLFNTDNPLDPPALAVVSDPVHEALSRTDFNSPGEVFPDQNVGVRMSLLRPEERSRLVMDTGVIWEQLAQNADHNLDFIEVTYPAGSSSTTDGRMLRHEGYEYGYLLSGQLEITFGFEKLTLHEGESLGFNSSVPHLLTNTGRKAARGIWVVHQCAFSHEKR</sequence>
<comment type="caution">
    <text evidence="3">The sequence shown here is derived from an EMBL/GenBank/DDBJ whole genome shotgun (WGS) entry which is preliminary data.</text>
</comment>
<dbReference type="InterPro" id="IPR050807">
    <property type="entry name" value="TransReg_Diox_bact_type"/>
</dbReference>
<dbReference type="SMART" id="SM00530">
    <property type="entry name" value="HTH_XRE"/>
    <property type="match status" value="1"/>
</dbReference>
<evidence type="ECO:0000256" key="1">
    <source>
        <dbReference type="ARBA" id="ARBA00023125"/>
    </source>
</evidence>
<dbReference type="PANTHER" id="PTHR46797">
    <property type="entry name" value="HTH-TYPE TRANSCRIPTIONAL REGULATOR"/>
    <property type="match status" value="1"/>
</dbReference>
<dbReference type="GO" id="GO:0005829">
    <property type="term" value="C:cytosol"/>
    <property type="evidence" value="ECO:0007669"/>
    <property type="project" value="TreeGrafter"/>
</dbReference>
<keyword evidence="1" id="KW-0238">DNA-binding</keyword>
<dbReference type="SUPFAM" id="SSF51182">
    <property type="entry name" value="RmlC-like cupins"/>
    <property type="match status" value="1"/>
</dbReference>
<dbReference type="Pfam" id="PF07883">
    <property type="entry name" value="Cupin_2"/>
    <property type="match status" value="1"/>
</dbReference>
<dbReference type="PANTHER" id="PTHR46797:SF1">
    <property type="entry name" value="METHYLPHOSPHONATE SYNTHASE"/>
    <property type="match status" value="1"/>
</dbReference>
<protein>
    <submittedName>
        <fullName evidence="3">HTH-type transcriptional regulator PuuR</fullName>
    </submittedName>
</protein>
<dbReference type="CDD" id="cd00093">
    <property type="entry name" value="HTH_XRE"/>
    <property type="match status" value="1"/>
</dbReference>
<dbReference type="Gene3D" id="1.10.260.40">
    <property type="entry name" value="lambda repressor-like DNA-binding domains"/>
    <property type="match status" value="1"/>
</dbReference>
<name>A0A1J5R2L2_9ZZZZ</name>
<dbReference type="InterPro" id="IPR010982">
    <property type="entry name" value="Lambda_DNA-bd_dom_sf"/>
</dbReference>
<dbReference type="Gene3D" id="2.60.120.10">
    <property type="entry name" value="Jelly Rolls"/>
    <property type="match status" value="1"/>
</dbReference>
<dbReference type="PROSITE" id="PS50943">
    <property type="entry name" value="HTH_CROC1"/>
    <property type="match status" value="1"/>
</dbReference>
<feature type="domain" description="HTH cro/C1-type" evidence="2">
    <location>
        <begin position="23"/>
        <end position="77"/>
    </location>
</feature>
<dbReference type="CDD" id="cd02209">
    <property type="entry name" value="cupin_XRE_C"/>
    <property type="match status" value="1"/>
</dbReference>
<dbReference type="SUPFAM" id="SSF47413">
    <property type="entry name" value="lambda repressor-like DNA-binding domains"/>
    <property type="match status" value="1"/>
</dbReference>
<proteinExistence type="predicted"/>
<dbReference type="EMBL" id="MLJW01000488">
    <property type="protein sequence ID" value="OIQ86295.1"/>
    <property type="molecule type" value="Genomic_DNA"/>
</dbReference>
<dbReference type="Pfam" id="PF01381">
    <property type="entry name" value="HTH_3"/>
    <property type="match status" value="1"/>
</dbReference>
<dbReference type="InterPro" id="IPR013096">
    <property type="entry name" value="Cupin_2"/>
</dbReference>
<gene>
    <name evidence="3" type="primary">puuR_5</name>
    <name evidence="3" type="ORF">GALL_318390</name>
</gene>
<reference evidence="3" key="1">
    <citation type="submission" date="2016-10" db="EMBL/GenBank/DDBJ databases">
        <title>Sequence of Gallionella enrichment culture.</title>
        <authorList>
            <person name="Poehlein A."/>
            <person name="Muehling M."/>
            <person name="Daniel R."/>
        </authorList>
    </citation>
    <scope>NUCLEOTIDE SEQUENCE</scope>
</reference>
<evidence type="ECO:0000259" key="2">
    <source>
        <dbReference type="PROSITE" id="PS50943"/>
    </source>
</evidence>
<dbReference type="InterPro" id="IPR001387">
    <property type="entry name" value="Cro/C1-type_HTH"/>
</dbReference>
<dbReference type="InterPro" id="IPR011051">
    <property type="entry name" value="RmlC_Cupin_sf"/>
</dbReference>
<dbReference type="GO" id="GO:0003677">
    <property type="term" value="F:DNA binding"/>
    <property type="evidence" value="ECO:0007669"/>
    <property type="project" value="UniProtKB-KW"/>
</dbReference>
<dbReference type="InterPro" id="IPR014710">
    <property type="entry name" value="RmlC-like_jellyroll"/>
</dbReference>
<accession>A0A1J5R2L2</accession>
<dbReference type="GO" id="GO:0003700">
    <property type="term" value="F:DNA-binding transcription factor activity"/>
    <property type="evidence" value="ECO:0007669"/>
    <property type="project" value="TreeGrafter"/>
</dbReference>
<evidence type="ECO:0000313" key="3">
    <source>
        <dbReference type="EMBL" id="OIQ86295.1"/>
    </source>
</evidence>
<organism evidence="3">
    <name type="scientific">mine drainage metagenome</name>
    <dbReference type="NCBI Taxonomy" id="410659"/>
    <lineage>
        <taxon>unclassified sequences</taxon>
        <taxon>metagenomes</taxon>
        <taxon>ecological metagenomes</taxon>
    </lineage>
</organism>
<dbReference type="AlphaFoldDB" id="A0A1J5R2L2"/>